<proteinExistence type="predicted"/>
<dbReference type="Pfam" id="PF17653">
    <property type="entry name" value="DUF5522"/>
    <property type="match status" value="1"/>
</dbReference>
<gene>
    <name evidence="1" type="ORF">BGO89_06095</name>
</gene>
<comment type="caution">
    <text evidence="1">The sequence shown here is derived from an EMBL/GenBank/DDBJ whole genome shotgun (WGS) entry which is preliminary data.</text>
</comment>
<dbReference type="Proteomes" id="UP000184233">
    <property type="component" value="Unassembled WGS sequence"/>
</dbReference>
<evidence type="ECO:0000313" key="1">
    <source>
        <dbReference type="EMBL" id="OJX57968.1"/>
    </source>
</evidence>
<name>A0A1M3KZF0_9BACT</name>
<dbReference type="AlphaFoldDB" id="A0A1M3KZF0"/>
<dbReference type="STRING" id="1895771.BGO89_06095"/>
<dbReference type="EMBL" id="MKVH01000020">
    <property type="protein sequence ID" value="OJX57968.1"/>
    <property type="molecule type" value="Genomic_DNA"/>
</dbReference>
<evidence type="ECO:0008006" key="3">
    <source>
        <dbReference type="Google" id="ProtNLM"/>
    </source>
</evidence>
<protein>
    <recommendedName>
        <fullName evidence="3">Secretion system C-terminal sorting domain-containing protein</fullName>
    </recommendedName>
</protein>
<dbReference type="InterPro" id="IPR040807">
    <property type="entry name" value="DUF5522"/>
</dbReference>
<dbReference type="PANTHER" id="PTHR21037:SF2">
    <property type="entry name" value="SIMILAR TO NOVEL PROTEIN"/>
    <property type="match status" value="1"/>
</dbReference>
<evidence type="ECO:0000313" key="2">
    <source>
        <dbReference type="Proteomes" id="UP000184233"/>
    </source>
</evidence>
<dbReference type="PANTHER" id="PTHR21037">
    <property type="entry name" value="39S RIBOSOMAL PROTEIN L14, MITOCHONDRIAL"/>
    <property type="match status" value="1"/>
</dbReference>
<sequence length="370" mass="40890">MEGPMKPPSRIPITERQRRLHDEAYARGEMSYVDPDTGYMVFTRLYHERRGHCCGSGCRHCLVRPDGGPTRPSSDSLPSALVVAIMICLQIVSVVPGAAQYERMTIDTVLRLEPGTGQHSGQGPSVFPKNIFGSPDPRAGDTIASMDPRQICSIGMNGRITVGFRQGVVVDGPGPDFTVFENAFYYSSGKHFIEPATVEVSKDGIVWTMYPFDSVTYEGCAGRMPTRGWEDPFDPERSGGDAFDLATVGVDSIRWIRLTDISERVLDDRKSPYWDPTITGFDLDAVTVRHGLHVVFDTDVRYDAPSQTMSIEIPRGDEALLLVHDVAGEERYRRTLPNGSHALDIASWPAGLLLVTVTTSEGRRTLKVLR</sequence>
<reference evidence="1 2" key="1">
    <citation type="submission" date="2016-09" db="EMBL/GenBank/DDBJ databases">
        <title>Genome-resolved meta-omics ties microbial dynamics to process performance in biotechnology for thiocyanate degradation.</title>
        <authorList>
            <person name="Kantor R.S."/>
            <person name="Huddy R.J."/>
            <person name="Iyer R."/>
            <person name="Thomas B.C."/>
            <person name="Brown C.T."/>
            <person name="Anantharaman K."/>
            <person name="Tringe S."/>
            <person name="Hettich R.L."/>
            <person name="Harrison S.T."/>
            <person name="Banfield J.F."/>
        </authorList>
    </citation>
    <scope>NUCLEOTIDE SEQUENCE [LARGE SCALE GENOMIC DNA]</scope>
    <source>
        <strain evidence="1">59-99</strain>
    </source>
</reference>
<organism evidence="1 2">
    <name type="scientific">Candidatus Kapaibacterium thiocyanatum</name>
    <dbReference type="NCBI Taxonomy" id="1895771"/>
    <lineage>
        <taxon>Bacteria</taxon>
        <taxon>Pseudomonadati</taxon>
        <taxon>Candidatus Kapaibacteriota</taxon>
        <taxon>Candidatus Kapaibacteriia</taxon>
        <taxon>Candidatus Kapaibacteriales</taxon>
        <taxon>Candidatus Kapaibacteriaceae</taxon>
        <taxon>Candidatus Kapaibacterium</taxon>
    </lineage>
</organism>
<accession>A0A1M3KZF0</accession>